<dbReference type="SMART" id="SM00165">
    <property type="entry name" value="UBA"/>
    <property type="match status" value="1"/>
</dbReference>
<keyword evidence="4" id="KW-0436">Ligase</keyword>
<evidence type="ECO:0000259" key="3">
    <source>
        <dbReference type="PROSITE" id="PS50030"/>
    </source>
</evidence>
<dbReference type="InterPro" id="IPR010314">
    <property type="entry name" value="E3_Ub_ligase_DUF913"/>
</dbReference>
<evidence type="ECO:0000256" key="2">
    <source>
        <dbReference type="SAM" id="MobiDB-lite"/>
    </source>
</evidence>
<dbReference type="OrthoDB" id="8068875at2759"/>
<dbReference type="PANTHER" id="PTHR48125:SF12">
    <property type="entry name" value="AT HOOK TRANSCRIPTION FACTOR FAMILY-RELATED"/>
    <property type="match status" value="1"/>
</dbReference>
<feature type="compositionally biased region" description="Basic and acidic residues" evidence="2">
    <location>
        <begin position="2406"/>
        <end position="2422"/>
    </location>
</feature>
<reference evidence="5" key="1">
    <citation type="journal article" date="2017" name="Nucleic Acids Res.">
        <title>Proteogenomics produces comprehensive and highly accurate protein-coding gene annotation in a complete genome assembly of Malassezia sympodialis.</title>
        <authorList>
            <person name="Zhu Y."/>
            <person name="Engstroem P.G."/>
            <person name="Tellgren-Roth C."/>
            <person name="Baudo C.D."/>
            <person name="Kennell J.C."/>
            <person name="Sun S."/>
            <person name="Billmyre R.B."/>
            <person name="Schroeder M.S."/>
            <person name="Andersson A."/>
            <person name="Holm T."/>
            <person name="Sigurgeirsson B."/>
            <person name="Wu G."/>
            <person name="Sankaranarayanan S.R."/>
            <person name="Siddharthan R."/>
            <person name="Sanyal K."/>
            <person name="Lundeberg J."/>
            <person name="Nystedt B."/>
            <person name="Boekhout T."/>
            <person name="Dawson T.L. Jr."/>
            <person name="Heitman J."/>
            <person name="Scheynius A."/>
            <person name="Lehtioe J."/>
        </authorList>
    </citation>
    <scope>NUCLEOTIDE SEQUENCE [LARGE SCALE GENOMIC DNA]</scope>
    <source>
        <strain evidence="5">ATCC 42132</strain>
    </source>
</reference>
<feature type="region of interest" description="Disordered" evidence="2">
    <location>
        <begin position="1118"/>
        <end position="1138"/>
    </location>
</feature>
<dbReference type="EMBL" id="LT671826">
    <property type="protein sequence ID" value="SHO79400.1"/>
    <property type="molecule type" value="Genomic_DNA"/>
</dbReference>
<dbReference type="PANTHER" id="PTHR48125">
    <property type="entry name" value="LP07818P1"/>
    <property type="match status" value="1"/>
</dbReference>
<dbReference type="InterPro" id="IPR025527">
    <property type="entry name" value="HUWE1/Rev1_UBM"/>
</dbReference>
<dbReference type="Proteomes" id="UP000186303">
    <property type="component" value="Chromosome 6"/>
</dbReference>
<feature type="region of interest" description="Disordered" evidence="2">
    <location>
        <begin position="1204"/>
        <end position="1284"/>
    </location>
</feature>
<feature type="region of interest" description="Disordered" evidence="2">
    <location>
        <begin position="2716"/>
        <end position="2747"/>
    </location>
</feature>
<protein>
    <submittedName>
        <fullName evidence="4">Similar to S.cerevisiae protein TOM1 (E3 ubiquitin ligase of the hect-domain class)</fullName>
    </submittedName>
</protein>
<feature type="region of interest" description="Disordered" evidence="2">
    <location>
        <begin position="2206"/>
        <end position="2230"/>
    </location>
</feature>
<dbReference type="Pfam" id="PF06025">
    <property type="entry name" value="DUF913"/>
    <property type="match status" value="1"/>
</dbReference>
<evidence type="ECO:0000256" key="1">
    <source>
        <dbReference type="ARBA" id="ARBA00022679"/>
    </source>
</evidence>
<feature type="compositionally biased region" description="Basic and acidic residues" evidence="2">
    <location>
        <begin position="2281"/>
        <end position="2290"/>
    </location>
</feature>
<keyword evidence="1" id="KW-0808">Transferase</keyword>
<dbReference type="Pfam" id="PF06012">
    <property type="entry name" value="DUF908"/>
    <property type="match status" value="1"/>
</dbReference>
<dbReference type="InterPro" id="IPR009060">
    <property type="entry name" value="UBA-like_sf"/>
</dbReference>
<accession>A0A1M8AAD4</accession>
<dbReference type="InterPro" id="IPR016024">
    <property type="entry name" value="ARM-type_fold"/>
</dbReference>
<feature type="region of interest" description="Disordered" evidence="2">
    <location>
        <begin position="2385"/>
        <end position="2434"/>
    </location>
</feature>
<dbReference type="SUPFAM" id="SSF48371">
    <property type="entry name" value="ARM repeat"/>
    <property type="match status" value="1"/>
</dbReference>
<feature type="region of interest" description="Disordered" evidence="2">
    <location>
        <begin position="1846"/>
        <end position="1957"/>
    </location>
</feature>
<dbReference type="Pfam" id="PF14377">
    <property type="entry name" value="UBM"/>
    <property type="match status" value="1"/>
</dbReference>
<evidence type="ECO:0000313" key="5">
    <source>
        <dbReference type="Proteomes" id="UP000186303"/>
    </source>
</evidence>
<dbReference type="VEuPathDB" id="FungiDB:MSYG_3749"/>
<dbReference type="InterPro" id="IPR015940">
    <property type="entry name" value="UBA"/>
</dbReference>
<name>A0A1M8AAD4_MALS4</name>
<dbReference type="Pfam" id="PF22562">
    <property type="entry name" value="UBA_7"/>
    <property type="match status" value="1"/>
</dbReference>
<feature type="region of interest" description="Disordered" evidence="2">
    <location>
        <begin position="2494"/>
        <end position="2531"/>
    </location>
</feature>
<dbReference type="STRING" id="1230383.A0A1M8AAD4"/>
<feature type="compositionally biased region" description="Low complexity" evidence="2">
    <location>
        <begin position="2511"/>
        <end position="2531"/>
    </location>
</feature>
<organism evidence="4 5">
    <name type="scientific">Malassezia sympodialis (strain ATCC 42132)</name>
    <name type="common">Atopic eczema-associated yeast</name>
    <dbReference type="NCBI Taxonomy" id="1230383"/>
    <lineage>
        <taxon>Eukaryota</taxon>
        <taxon>Fungi</taxon>
        <taxon>Dikarya</taxon>
        <taxon>Basidiomycota</taxon>
        <taxon>Ustilaginomycotina</taxon>
        <taxon>Malasseziomycetes</taxon>
        <taxon>Malasseziales</taxon>
        <taxon>Malasseziaceae</taxon>
        <taxon>Malassezia</taxon>
    </lineage>
</organism>
<dbReference type="GO" id="GO:0016567">
    <property type="term" value="P:protein ubiquitination"/>
    <property type="evidence" value="ECO:0007669"/>
    <property type="project" value="UniProtKB-UniPathway"/>
</dbReference>
<dbReference type="InterPro" id="IPR010309">
    <property type="entry name" value="E3_Ub_ligase_DUF908"/>
</dbReference>
<proteinExistence type="predicted"/>
<feature type="region of interest" description="Disordered" evidence="2">
    <location>
        <begin position="2067"/>
        <end position="2134"/>
    </location>
</feature>
<feature type="compositionally biased region" description="Low complexity" evidence="2">
    <location>
        <begin position="1233"/>
        <end position="1243"/>
    </location>
</feature>
<dbReference type="PROSITE" id="PS50030">
    <property type="entry name" value="UBA"/>
    <property type="match status" value="1"/>
</dbReference>
<dbReference type="GO" id="GO:0016874">
    <property type="term" value="F:ligase activity"/>
    <property type="evidence" value="ECO:0007669"/>
    <property type="project" value="UniProtKB-KW"/>
</dbReference>
<sequence length="2777" mass="301809">MKITKAPKRKPEVPADLAALGTRMVEAPEPELAGLLASVDQWVWPRGDLYSWVAVLNRLDDILARICTETPLRPFQTAPFAPANRTLLLAILHFARLLLENCMNRKLYASYEHLDTLLGSDDGEVLEALLYLLLRPAQQHTGSGRHELAVDHARLAVLASAWPPRDHGVELADAAQEAAAFPAGMQSVQMHCHQRPGGEEPGPATPVRHTHDEPSDWVYVHHLDTETRSAGAIVLAADRHGRLSEEERFELFHKVRVALAFRAWPSRQQAIVCRLLAIACFAHTAPESAVNTRLYMVEPSLVSRTAALLEPARHTGYWVQSAALYALDSVGHFRVRLGELLTAVNASVSHGLLLQVLLNTQEALQASADGPTPPLGTHMDAFVDALMTLVANLTTTVSGSTMVVSAGLIPQLLELACIVSHTNALVQRTSARAIGLLDSLLYSYPPALEQFTAARGMDVLVARTVQCVDDAVSRNAPLPFGATNVLRQLLRLFHHLMTTTGLADGLRNLIDTPLVPALRTIMEQRALFGTSVLAQAITIMASFVHNEPTQLVTIQEHKLPDAFLGVVQDGLEPSFELLNALTTAIGALCLNEAGLHHMTSQPIVPHVLRVLTDERYHRVLLDRDNANIFGTAVDELVRHHPSLKEGVQTELVHLLDGLVAMGQAFSPPTEPAARALYELPSSGDAVSPQPISTAELVLDEPDQTVPEPVPGDANAPVASFDVLCRFLEGFFRNAALCRDFMRSGSLARLLAFLSTPCIPYHFGTSTPADSLVMLLRTMVEESPSTVLSALLRDVHQSMTEIASPMLALLEPHAPELQPRFRTWVRLHTRLHVLTDVCETFVQSFMFPNASTKVPLALFRALSEGGDVATLAQLGQLVRMCVWEHLRVKAALRGRDLSSHAGVTAVQYMAVRMQASLQALLSVVARLLTPKRHMDAEFARVSAATTDQMARALRAWQAKRSDASPGDTLGEHTYLYLMLAHLLYDRRPTHAMHAHTMLLHAWVEQGGDAALGSQLHELLPHLEHDVSDDETSVGAHAVCTLRAYLDLYARLLQARPLLDAPQTTHLTRDAPSAPHRLLVELRARALDVLEPLWQAPWLAKLPLSPVRMTGQALGLILQADRESPPPPRPTSSVPTDLPSALAATLGGAPIPFPPRPTSLEGSSRIVADEARLAQLVEMGFPRGAARRALERCHNNVSAATEYVLQHPELEDEPDAPPTAPEGEERAEEPREAASEPPATSAPRSVSEALAQAVLSLDDGSGAPEAPADSATGGPSESQEALRTAKAALDERRSAFRPTFFPRLLALADTHEPLVFDAKQVLGAISKDKERVAALWEHVLQRLPDDVADPTLPTRLHFVALLVTYERVQLSLPWSTLPPLAQRLLGWAQAQAQAPSELPFYASVLMALNGVLGLAEAPNDQPCDTVLPGDRLALLREARAQLLPLLLQTLERAPQFSASALLATYRVLVLVTRDSVTAAALAEDQQLAKVLRPLLSTRFSQLASCQRLVLMILRHVVEAGGTLLSLVAHDIQAWFAHMSRTRHMEITHLLKAMSYAVLRDPVTYMRAASTQLELVDGSGSPMSHVRLQAGAKVPALPDVAQSLCDGVMDTLLGQALHVLRGELGPLPGEAASPDALSEADARDAYAFFLLQAMVEMTSSYMGCKHSFLRHHVGKEPMLAHMLSTWVPSGFLHNYEPDELRKRMAQSNWAMSLGVALAMDPAPMADATAVPEALVGVRKTLLDALQTAIREAQQSSEVVEVRYGRLYALADLCHRLLTAQPHPNGVVAKRSEVVLHLAKTMLEKNFVPLLASVLADVDLGFPSVRALLEAVLRPLEHLTRAAIKMARAHRHRRPAAADGTGAPSGAVDHQDVGSSEEEEDDDDDDEDMQSDSLEEDGEGAPDFYRNSSLGMHTGEMEQGAYDSADELSDEDDDAEMEMEEYDSEEGSELSTDAEGLDGDSTHVVEVMEEDDSMDEHDGSSDDMYDELEDEWEDEYDDGLNELDDEDVDYVIEDDRSAGDEGPDAGDEHGVSEILEALDDMEGGHVDLLEGDQAESGDEALLEADDAAELDFGDDSVWPPPRHTDDRFGANWSWTQAPRPGRRDMTGPPTFFTESLAPHGASDSAVRPTPSPARHHDDDVAFHPLLADDHAAQGDGDGPPWSRSVESLMGGPTMQFLEMFLQRNVPSGTDASIRIELDHGHGTPRMHIANMHGDSLRPRQGPPRSREGASGAADVVAESHRFTPLHTNARRGEEALILLGTAASELGAALRTQLVHALQPQESYRTSENREPEAAQRAASDTKRKHAEVDPASPEAPPSRTTVSLHGTPIDLSDTGIDPTFLEALPEELREEVLLSQQLHERLARSQRRPPMAPDFLDVLPRSLRAELQHVDDDVPQDRSRASRPAPAPPRDDAHGEVADRQRPADSTEAPNAEGQPRNAIQLLDRAGMAALVRLLYFPSMHARPSLLHKVLAHLSENARSRTELLTLLLLVLSDSTTSSGTVDRSFAAMSNKAARQTPQRGTPRRPATPNASGLLPPALPAPLALMGGEAPHLIASRSLETLTYLTQANDQVALHFLREDKTRKGTKRMPVQILLSLLEKDALLEHASLVNALVQLLHMITKPLVASHQAPDGKSAVLDGPHAGVEVAPIPAERLAALVQPLKTPMSSRAFQHTLGVASNLAHMPGARDVISEALQQAATRASKALVTDLDALIETLPPAETSDERPQSEALSNPALPPPPPAGPRTATSLPLAKLASPTSAQAEFLRCLRALDYLYVGK</sequence>
<feature type="region of interest" description="Disordered" evidence="2">
    <location>
        <begin position="2276"/>
        <end position="2331"/>
    </location>
</feature>
<feature type="compositionally biased region" description="Acidic residues" evidence="2">
    <location>
        <begin position="1871"/>
        <end position="1896"/>
    </location>
</feature>
<feature type="compositionally biased region" description="Acidic residues" evidence="2">
    <location>
        <begin position="1920"/>
        <end position="1944"/>
    </location>
</feature>
<gene>
    <name evidence="4" type="ORF">MSYG_3749</name>
</gene>
<dbReference type="SUPFAM" id="SSF46934">
    <property type="entry name" value="UBA-like"/>
    <property type="match status" value="1"/>
</dbReference>
<feature type="domain" description="UBA" evidence="3">
    <location>
        <begin position="1165"/>
        <end position="1205"/>
    </location>
</feature>
<evidence type="ECO:0000313" key="4">
    <source>
        <dbReference type="EMBL" id="SHO79400.1"/>
    </source>
</evidence>
<keyword evidence="5" id="KW-1185">Reference proteome</keyword>
<dbReference type="Gene3D" id="1.10.8.10">
    <property type="entry name" value="DNA helicase RuvA subunit, C-terminal domain"/>
    <property type="match status" value="1"/>
</dbReference>
<dbReference type="GO" id="GO:0016740">
    <property type="term" value="F:transferase activity"/>
    <property type="evidence" value="ECO:0007669"/>
    <property type="project" value="UniProtKB-KW"/>
</dbReference>
<feature type="compositionally biased region" description="Basic and acidic residues" evidence="2">
    <location>
        <begin position="2385"/>
        <end position="2397"/>
    </location>
</feature>
<dbReference type="UniPathway" id="UPA00143"/>
<dbReference type="CDD" id="cd14291">
    <property type="entry name" value="UBA1_NUB1_like"/>
    <property type="match status" value="1"/>
</dbReference>
<dbReference type="OMA" id="DCHFSRE"/>